<dbReference type="GO" id="GO:0004709">
    <property type="term" value="F:MAP kinase kinase kinase activity"/>
    <property type="evidence" value="ECO:0007669"/>
    <property type="project" value="UniProtKB-EC"/>
</dbReference>
<feature type="compositionally biased region" description="Low complexity" evidence="1">
    <location>
        <begin position="290"/>
        <end position="308"/>
    </location>
</feature>
<feature type="region of interest" description="Disordered" evidence="1">
    <location>
        <begin position="216"/>
        <end position="379"/>
    </location>
</feature>
<evidence type="ECO:0000313" key="2">
    <source>
        <dbReference type="EMBL" id="KAK0301599.1"/>
    </source>
</evidence>
<proteinExistence type="predicted"/>
<feature type="non-terminal residue" evidence="2">
    <location>
        <position position="442"/>
    </location>
</feature>
<organism evidence="2 3">
    <name type="scientific">Friedmanniomyces endolithicus</name>
    <dbReference type="NCBI Taxonomy" id="329885"/>
    <lineage>
        <taxon>Eukaryota</taxon>
        <taxon>Fungi</taxon>
        <taxon>Dikarya</taxon>
        <taxon>Ascomycota</taxon>
        <taxon>Pezizomycotina</taxon>
        <taxon>Dothideomycetes</taxon>
        <taxon>Dothideomycetidae</taxon>
        <taxon>Mycosphaerellales</taxon>
        <taxon>Teratosphaeriaceae</taxon>
        <taxon>Friedmanniomyces</taxon>
    </lineage>
</organism>
<feature type="compositionally biased region" description="Polar residues" evidence="1">
    <location>
        <begin position="22"/>
        <end position="33"/>
    </location>
</feature>
<dbReference type="EMBL" id="JASUXU010000345">
    <property type="protein sequence ID" value="KAK0301599.1"/>
    <property type="molecule type" value="Genomic_DNA"/>
</dbReference>
<dbReference type="EC" id="2.7.11.25" evidence="2"/>
<feature type="region of interest" description="Disordered" evidence="1">
    <location>
        <begin position="1"/>
        <end position="95"/>
    </location>
</feature>
<feature type="compositionally biased region" description="Polar residues" evidence="1">
    <location>
        <begin position="370"/>
        <end position="379"/>
    </location>
</feature>
<feature type="compositionally biased region" description="Polar residues" evidence="1">
    <location>
        <begin position="244"/>
        <end position="261"/>
    </location>
</feature>
<feature type="compositionally biased region" description="Polar residues" evidence="1">
    <location>
        <begin position="331"/>
        <end position="340"/>
    </location>
</feature>
<reference evidence="2" key="1">
    <citation type="submission" date="2021-12" db="EMBL/GenBank/DDBJ databases">
        <title>Black yeast isolated from Biological Soil Crust.</title>
        <authorList>
            <person name="Kurbessoian T."/>
        </authorList>
    </citation>
    <scope>NUCLEOTIDE SEQUENCE</scope>
    <source>
        <strain evidence="2">CCFEE 5208</strain>
    </source>
</reference>
<keyword evidence="2" id="KW-0418">Kinase</keyword>
<dbReference type="AlphaFoldDB" id="A0AAN6F6F8"/>
<feature type="compositionally biased region" description="Polar residues" evidence="1">
    <location>
        <begin position="223"/>
        <end position="232"/>
    </location>
</feature>
<sequence length="442" mass="48359">MSSMLRPQASIDSPYPSLMSAPASTSPRPQTHTFADATMQAAQQQEQYRRGTPVTPEGTANGAHGGWQVPGVRHMSEQQQRAAQSHYIPPPPPPPLPTSQAAVPLNLQVPGPPPRTPTSTAGRTHMTIPPPPNQPNGGYVTWNGHRQPTYPSPPPMPMHHRERRNYDPMAYSEYMHLPPLPAADQPFTSATYISGGESSGLGVDIRLSHLIQSSQLQLPSRPGTQSQYSYNRGASGDLTPSYEMATQTLHGQGSKRTNNYAHGQDHHQDQTQGHYQAWLSNDHPQHYQRPTSQAQSVQAPQQPLQQNNYPPPAPTAGRQKAIMAPARETQETPSPAVQPQNPYPLHGAAPSRAEYTEEAAPQGNGEHFSSGDTPASPQDQKWPLERVQIWLAAHSFSKEWQAAFQHLNVYGNRFLDIGRAAAGGQSNSGFMPRTVLPQVARE</sequence>
<evidence type="ECO:0000313" key="3">
    <source>
        <dbReference type="Proteomes" id="UP001168146"/>
    </source>
</evidence>
<evidence type="ECO:0000256" key="1">
    <source>
        <dbReference type="SAM" id="MobiDB-lite"/>
    </source>
</evidence>
<gene>
    <name evidence="2" type="primary">BCK1_8</name>
    <name evidence="2" type="ORF">LTR82_018220</name>
</gene>
<dbReference type="Proteomes" id="UP001168146">
    <property type="component" value="Unassembled WGS sequence"/>
</dbReference>
<accession>A0AAN6F6F8</accession>
<keyword evidence="2" id="KW-0808">Transferase</keyword>
<protein>
    <submittedName>
        <fullName evidence="2">Mitogen-activated protein kinase kinase kinase</fullName>
        <ecNumber evidence="2">2.7.11.25</ecNumber>
    </submittedName>
</protein>
<comment type="caution">
    <text evidence="2">The sequence shown here is derived from an EMBL/GenBank/DDBJ whole genome shotgun (WGS) entry which is preliminary data.</text>
</comment>
<name>A0AAN6F6F8_9PEZI</name>